<evidence type="ECO:0000313" key="3">
    <source>
        <dbReference type="Proteomes" id="UP000182977"/>
    </source>
</evidence>
<dbReference type="OrthoDB" id="3382273at2"/>
<evidence type="ECO:0000313" key="2">
    <source>
        <dbReference type="EMBL" id="SDU60886.1"/>
    </source>
</evidence>
<organism evidence="2 3">
    <name type="scientific">Jiangella alkaliphila</name>
    <dbReference type="NCBI Taxonomy" id="419479"/>
    <lineage>
        <taxon>Bacteria</taxon>
        <taxon>Bacillati</taxon>
        <taxon>Actinomycetota</taxon>
        <taxon>Actinomycetes</taxon>
        <taxon>Jiangellales</taxon>
        <taxon>Jiangellaceae</taxon>
        <taxon>Jiangella</taxon>
    </lineage>
</organism>
<dbReference type="SUPFAM" id="SSF50475">
    <property type="entry name" value="FMN-binding split barrel"/>
    <property type="match status" value="1"/>
</dbReference>
<dbReference type="Pfam" id="PF01243">
    <property type="entry name" value="PNPOx_N"/>
    <property type="match status" value="1"/>
</dbReference>
<dbReference type="Gene3D" id="2.30.110.10">
    <property type="entry name" value="Electron Transport, Fmn-binding Protein, Chain A"/>
    <property type="match status" value="1"/>
</dbReference>
<dbReference type="STRING" id="419479.SAMN04488563_3169"/>
<name>A0A1H2JXL7_9ACTN</name>
<dbReference type="AlphaFoldDB" id="A0A1H2JXL7"/>
<dbReference type="Proteomes" id="UP000182977">
    <property type="component" value="Chromosome I"/>
</dbReference>
<protein>
    <recommendedName>
        <fullName evidence="1">Pyridoxamine 5'-phosphate oxidase N-terminal domain-containing protein</fullName>
    </recommendedName>
</protein>
<reference evidence="3" key="1">
    <citation type="submission" date="2016-10" db="EMBL/GenBank/DDBJ databases">
        <authorList>
            <person name="Varghese N."/>
            <person name="Submissions S."/>
        </authorList>
    </citation>
    <scope>NUCLEOTIDE SEQUENCE [LARGE SCALE GENOMIC DNA]</scope>
    <source>
        <strain evidence="3">DSM 45079</strain>
    </source>
</reference>
<dbReference type="RefSeq" id="WP_046769855.1">
    <property type="nucleotide sequence ID" value="NZ_LBMC01000013.1"/>
</dbReference>
<gene>
    <name evidence="2" type="ORF">SAMN04488563_3169</name>
</gene>
<accession>A0A1H2JXL7</accession>
<dbReference type="InterPro" id="IPR012349">
    <property type="entry name" value="Split_barrel_FMN-bd"/>
</dbReference>
<dbReference type="EMBL" id="LT629791">
    <property type="protein sequence ID" value="SDU60886.1"/>
    <property type="molecule type" value="Genomic_DNA"/>
</dbReference>
<sequence>MSTAFAALRPDFDDILRSIVYPTMTTVDGQHRPRTRVLIPVWEVVDGAPLGWLATYPTPVKVAHLAANPHTTFSYWSAAQNTVAVDTVATWVDDPAVKRRVWKLYEQGSPRGVGYPPGRFWPAPEHDSFGVLRLEPYRVQVLLGRDLAAGRPSRIWTPATAART</sequence>
<feature type="domain" description="Pyridoxamine 5'-phosphate oxidase N-terminal" evidence="1">
    <location>
        <begin position="11"/>
        <end position="107"/>
    </location>
</feature>
<proteinExistence type="predicted"/>
<evidence type="ECO:0000259" key="1">
    <source>
        <dbReference type="Pfam" id="PF01243"/>
    </source>
</evidence>
<dbReference type="InterPro" id="IPR011576">
    <property type="entry name" value="Pyridox_Oxase_N"/>
</dbReference>
<keyword evidence="3" id="KW-1185">Reference proteome</keyword>